<sequence length="379" mass="42546">MSIAVLQARIDKISADIVRQTEAWKEVLRNLERDKSAARRQPNSIRDPTYIALATTELWTCIDVDDSTSDPASSLDAWLKRAGSRLLSLSLPQSLPSRITAVIKPQAHILQSLTMYHDDGDIDLVRDPGPFPVLQTLTLIGVDEEEYDYSPGATLDMLSICPNVVECALNGARYLDDHSLDYIEMLALPHVRDLEFGRYLHSTSGERILPYLTLPALQSLVISWKYIDVQDLLRLLQRSAPPLHQIITDSADLMFPGWTLEALNWGHRTRGVDKATAASGASRSLFQQEEMKKCLALLPALTRFDFQPRRDSDAAVHFLAILTGSPHSLPLLSTFTLFVLSLFYTLGIVQAQNFAYRDETAAKRKFRGHVCHRHLGSQR</sequence>
<accession>A0AAD7CME7</accession>
<keyword evidence="3" id="KW-1185">Reference proteome</keyword>
<evidence type="ECO:0000256" key="1">
    <source>
        <dbReference type="SAM" id="Phobius"/>
    </source>
</evidence>
<protein>
    <recommendedName>
        <fullName evidence="4">F-box domain-containing protein</fullName>
    </recommendedName>
</protein>
<dbReference type="AlphaFoldDB" id="A0AAD7CME7"/>
<keyword evidence="1" id="KW-0472">Membrane</keyword>
<evidence type="ECO:0000313" key="3">
    <source>
        <dbReference type="Proteomes" id="UP001221757"/>
    </source>
</evidence>
<evidence type="ECO:0000313" key="2">
    <source>
        <dbReference type="EMBL" id="KAJ7653373.1"/>
    </source>
</evidence>
<reference evidence="2" key="1">
    <citation type="submission" date="2023-03" db="EMBL/GenBank/DDBJ databases">
        <title>Massive genome expansion in bonnet fungi (Mycena s.s.) driven by repeated elements and novel gene families across ecological guilds.</title>
        <authorList>
            <consortium name="Lawrence Berkeley National Laboratory"/>
            <person name="Harder C.B."/>
            <person name="Miyauchi S."/>
            <person name="Viragh M."/>
            <person name="Kuo A."/>
            <person name="Thoen E."/>
            <person name="Andreopoulos B."/>
            <person name="Lu D."/>
            <person name="Skrede I."/>
            <person name="Drula E."/>
            <person name="Henrissat B."/>
            <person name="Morin E."/>
            <person name="Kohler A."/>
            <person name="Barry K."/>
            <person name="LaButti K."/>
            <person name="Morin E."/>
            <person name="Salamov A."/>
            <person name="Lipzen A."/>
            <person name="Mereny Z."/>
            <person name="Hegedus B."/>
            <person name="Baldrian P."/>
            <person name="Stursova M."/>
            <person name="Weitz H."/>
            <person name="Taylor A."/>
            <person name="Grigoriev I.V."/>
            <person name="Nagy L.G."/>
            <person name="Martin F."/>
            <person name="Kauserud H."/>
        </authorList>
    </citation>
    <scope>NUCLEOTIDE SEQUENCE</scope>
    <source>
        <strain evidence="2">CBHHK067</strain>
    </source>
</reference>
<comment type="caution">
    <text evidence="2">The sequence shown here is derived from an EMBL/GenBank/DDBJ whole genome shotgun (WGS) entry which is preliminary data.</text>
</comment>
<name>A0AAD7CME7_MYCRO</name>
<feature type="transmembrane region" description="Helical" evidence="1">
    <location>
        <begin position="329"/>
        <end position="349"/>
    </location>
</feature>
<dbReference type="Proteomes" id="UP001221757">
    <property type="component" value="Unassembled WGS sequence"/>
</dbReference>
<keyword evidence="1" id="KW-1133">Transmembrane helix</keyword>
<dbReference type="EMBL" id="JARKIE010000337">
    <property type="protein sequence ID" value="KAJ7653373.1"/>
    <property type="molecule type" value="Genomic_DNA"/>
</dbReference>
<gene>
    <name evidence="2" type="ORF">B0H17DRAFT_1147147</name>
</gene>
<keyword evidence="1" id="KW-0812">Transmembrane</keyword>
<evidence type="ECO:0008006" key="4">
    <source>
        <dbReference type="Google" id="ProtNLM"/>
    </source>
</evidence>
<organism evidence="2 3">
    <name type="scientific">Mycena rosella</name>
    <name type="common">Pink bonnet</name>
    <name type="synonym">Agaricus rosellus</name>
    <dbReference type="NCBI Taxonomy" id="1033263"/>
    <lineage>
        <taxon>Eukaryota</taxon>
        <taxon>Fungi</taxon>
        <taxon>Dikarya</taxon>
        <taxon>Basidiomycota</taxon>
        <taxon>Agaricomycotina</taxon>
        <taxon>Agaricomycetes</taxon>
        <taxon>Agaricomycetidae</taxon>
        <taxon>Agaricales</taxon>
        <taxon>Marasmiineae</taxon>
        <taxon>Mycenaceae</taxon>
        <taxon>Mycena</taxon>
    </lineage>
</organism>
<proteinExistence type="predicted"/>